<keyword evidence="3" id="KW-0963">Cytoplasm</keyword>
<dbReference type="InterPro" id="IPR017901">
    <property type="entry name" value="C-CAP_CF_C-like"/>
</dbReference>
<gene>
    <name evidence="9" type="ORF">MNOR_LOCUS13205</name>
</gene>
<organism evidence="9 10">
    <name type="scientific">Meganyctiphanes norvegica</name>
    <name type="common">Northern krill</name>
    <name type="synonym">Thysanopoda norvegica</name>
    <dbReference type="NCBI Taxonomy" id="48144"/>
    <lineage>
        <taxon>Eukaryota</taxon>
        <taxon>Metazoa</taxon>
        <taxon>Ecdysozoa</taxon>
        <taxon>Arthropoda</taxon>
        <taxon>Crustacea</taxon>
        <taxon>Multicrustacea</taxon>
        <taxon>Malacostraca</taxon>
        <taxon>Eumalacostraca</taxon>
        <taxon>Eucarida</taxon>
        <taxon>Euphausiacea</taxon>
        <taxon>Euphausiidae</taxon>
        <taxon>Meganyctiphanes</taxon>
    </lineage>
</organism>
<comment type="similarity">
    <text evidence="2">Belongs to the TBCC family.</text>
</comment>
<evidence type="ECO:0000256" key="3">
    <source>
        <dbReference type="ARBA" id="ARBA00022490"/>
    </source>
</evidence>
<keyword evidence="5" id="KW-0143">Chaperone</keyword>
<dbReference type="Pfam" id="PF07986">
    <property type="entry name" value="TBCC"/>
    <property type="match status" value="1"/>
</dbReference>
<dbReference type="PANTHER" id="PTHR15139:SF0">
    <property type="entry name" value="TUBULIN-SPECIFIC CHAPERONE C"/>
    <property type="match status" value="1"/>
</dbReference>
<feature type="compositionally biased region" description="Basic and acidic residues" evidence="7">
    <location>
        <begin position="19"/>
        <end position="37"/>
    </location>
</feature>
<evidence type="ECO:0000259" key="8">
    <source>
        <dbReference type="PROSITE" id="PS51329"/>
    </source>
</evidence>
<protein>
    <recommendedName>
        <fullName evidence="8">C-CAP/cofactor C-like domain-containing protein</fullName>
    </recommendedName>
</protein>
<dbReference type="GO" id="GO:0007021">
    <property type="term" value="P:tubulin complex assembly"/>
    <property type="evidence" value="ECO:0007669"/>
    <property type="project" value="TreeGrafter"/>
</dbReference>
<dbReference type="EMBL" id="CAXKWB010007476">
    <property type="protein sequence ID" value="CAL4087347.1"/>
    <property type="molecule type" value="Genomic_DNA"/>
</dbReference>
<dbReference type="InterPro" id="IPR016098">
    <property type="entry name" value="CAP/MinC_C"/>
</dbReference>
<keyword evidence="4" id="KW-0007">Acetylation</keyword>
<dbReference type="GO" id="GO:0015631">
    <property type="term" value="F:tubulin binding"/>
    <property type="evidence" value="ECO:0007669"/>
    <property type="project" value="InterPro"/>
</dbReference>
<dbReference type="InterPro" id="IPR027684">
    <property type="entry name" value="TBCC"/>
</dbReference>
<dbReference type="InterPro" id="IPR006599">
    <property type="entry name" value="CARP_motif"/>
</dbReference>
<evidence type="ECO:0000256" key="1">
    <source>
        <dbReference type="ARBA" id="ARBA00004496"/>
    </source>
</evidence>
<dbReference type="PANTHER" id="PTHR15139">
    <property type="entry name" value="TUBULIN FOLDING COFACTOR C"/>
    <property type="match status" value="1"/>
</dbReference>
<evidence type="ECO:0000256" key="6">
    <source>
        <dbReference type="ARBA" id="ARBA00026055"/>
    </source>
</evidence>
<comment type="subunit">
    <text evidence="6">Supercomplex made of cofactors A to E. Cofactors A and D function by capturing and stabilizing tubulin in a quasi-native conformation. Cofactor E binds to the cofactor D-tubulin complex; interaction with cofactor C then causes the release of tubulin polypeptides that are committed to the native state.</text>
</comment>
<evidence type="ECO:0000256" key="7">
    <source>
        <dbReference type="SAM" id="MobiDB-lite"/>
    </source>
</evidence>
<dbReference type="GO" id="GO:0005737">
    <property type="term" value="C:cytoplasm"/>
    <property type="evidence" value="ECO:0007669"/>
    <property type="project" value="UniProtKB-SubCell"/>
</dbReference>
<dbReference type="InterPro" id="IPR031925">
    <property type="entry name" value="TBCC_N"/>
</dbReference>
<evidence type="ECO:0000256" key="2">
    <source>
        <dbReference type="ARBA" id="ARBA00008848"/>
    </source>
</evidence>
<name>A0AAV2QHV3_MEGNR</name>
<comment type="subcellular location">
    <subcellularLocation>
        <location evidence="1">Cytoplasm</location>
    </subcellularLocation>
</comment>
<dbReference type="SMART" id="SM00673">
    <property type="entry name" value="CARP"/>
    <property type="match status" value="2"/>
</dbReference>
<dbReference type="Pfam" id="PF16752">
    <property type="entry name" value="TBCC_N"/>
    <property type="match status" value="1"/>
</dbReference>
<evidence type="ECO:0000256" key="4">
    <source>
        <dbReference type="ARBA" id="ARBA00022990"/>
    </source>
</evidence>
<evidence type="ECO:0000256" key="5">
    <source>
        <dbReference type="ARBA" id="ARBA00023186"/>
    </source>
</evidence>
<dbReference type="PROSITE" id="PS51329">
    <property type="entry name" value="C_CAP_COFACTOR_C"/>
    <property type="match status" value="1"/>
</dbReference>
<dbReference type="Proteomes" id="UP001497623">
    <property type="component" value="Unassembled WGS sequence"/>
</dbReference>
<reference evidence="9 10" key="1">
    <citation type="submission" date="2024-05" db="EMBL/GenBank/DDBJ databases">
        <authorList>
            <person name="Wallberg A."/>
        </authorList>
    </citation>
    <scope>NUCLEOTIDE SEQUENCE [LARGE SCALE GENOMIC DNA]</scope>
</reference>
<proteinExistence type="inferred from homology"/>
<keyword evidence="10" id="KW-1185">Reference proteome</keyword>
<comment type="caution">
    <text evidence="9">The sequence shown here is derived from an EMBL/GenBank/DDBJ whole genome shotgun (WGS) entry which is preliminary data.</text>
</comment>
<dbReference type="AlphaFoldDB" id="A0AAV2QHV3"/>
<sequence>MDSEEAETARVNLVERLKQRNEDLTQKQEQRRIDRQSIKQSKTAAETSDYFHDTFHGMKEEVENKVKGADEVDKGAEARQYLDDLVNDVQKMQLFLNESSMFLASFQVKKAQEHINEINNIVQDKIEKIQPKKKFGFGRKKGEKPNKENKKITDSVDSVIEEKKNVLDDILTEQQFFGFKDKKGEKLVMKADEMENRQLNIQDLQDCTVIALGNAEALQVASLQNCTVVIGPTFRSAFVKDCNNCKFVIACQQLRIHNTVDTHFYLHVTGAGIIENCQRVGFAPYNLKYPELEDHYTKSALDRSTNYWDAIDDFHWLNENEKSPNWYIINEDERISDWT</sequence>
<feature type="region of interest" description="Disordered" evidence="7">
    <location>
        <begin position="19"/>
        <end position="46"/>
    </location>
</feature>
<evidence type="ECO:0000313" key="9">
    <source>
        <dbReference type="EMBL" id="CAL4087347.1"/>
    </source>
</evidence>
<accession>A0AAV2QHV3</accession>
<dbReference type="InterPro" id="IPR012945">
    <property type="entry name" value="Tubulin-bd_cofactor_C_dom"/>
</dbReference>
<dbReference type="Gene3D" id="2.160.20.70">
    <property type="match status" value="1"/>
</dbReference>
<feature type="domain" description="C-CAP/cofactor C-like" evidence="8">
    <location>
        <begin position="145"/>
        <end position="316"/>
    </location>
</feature>
<evidence type="ECO:0000313" key="10">
    <source>
        <dbReference type="Proteomes" id="UP001497623"/>
    </source>
</evidence>
<dbReference type="GO" id="GO:0007023">
    <property type="term" value="P:post-chaperonin tubulin folding pathway"/>
    <property type="evidence" value="ECO:0007669"/>
    <property type="project" value="InterPro"/>
</dbReference>
<dbReference type="Gene3D" id="1.20.58.1250">
    <property type="entry name" value="Tubulin Binding Cofactor C, N-terminal domain"/>
    <property type="match status" value="1"/>
</dbReference>
<dbReference type="InterPro" id="IPR038397">
    <property type="entry name" value="TBCC_N_sf"/>
</dbReference>